<feature type="region of interest" description="Disordered" evidence="1">
    <location>
        <begin position="139"/>
        <end position="183"/>
    </location>
</feature>
<feature type="region of interest" description="Disordered" evidence="1">
    <location>
        <begin position="95"/>
        <end position="118"/>
    </location>
</feature>
<feature type="compositionally biased region" description="Polar residues" evidence="1">
    <location>
        <begin position="99"/>
        <end position="108"/>
    </location>
</feature>
<gene>
    <name evidence="2" type="ORF">PAHAL_9G010500</name>
</gene>
<evidence type="ECO:0000256" key="1">
    <source>
        <dbReference type="SAM" id="MobiDB-lite"/>
    </source>
</evidence>
<dbReference type="AlphaFoldDB" id="A0A2T8HZQ2"/>
<evidence type="ECO:0000313" key="2">
    <source>
        <dbReference type="EMBL" id="PVH30898.1"/>
    </source>
</evidence>
<sequence length="244" mass="26017">MGRGACRGFRNTDQDIGAHAACLSAQRHVRARRTMATQKGRLIEPALRRATACGGDGVLPFGVRAPALSSSWSLVTVGTGQAGDAADGDLFQEGRRGGNQVQRASAASTGAGRHLKSPMGIGLAEDKVVVVRRLRPRGSWMPPAPWRRPEAQVSPAHLSSVEGRRRKRGDRRRRARGTSSPLPSRTALAARALCFSVSGLGVDTVRGRRLVPRPARASYYSQVPWRRRIEVDGGAASATAATAL</sequence>
<accession>A0A2T8HZQ2</accession>
<organism evidence="2">
    <name type="scientific">Panicum hallii</name>
    <dbReference type="NCBI Taxonomy" id="206008"/>
    <lineage>
        <taxon>Eukaryota</taxon>
        <taxon>Viridiplantae</taxon>
        <taxon>Streptophyta</taxon>
        <taxon>Embryophyta</taxon>
        <taxon>Tracheophyta</taxon>
        <taxon>Spermatophyta</taxon>
        <taxon>Magnoliopsida</taxon>
        <taxon>Liliopsida</taxon>
        <taxon>Poales</taxon>
        <taxon>Poaceae</taxon>
        <taxon>PACMAD clade</taxon>
        <taxon>Panicoideae</taxon>
        <taxon>Panicodae</taxon>
        <taxon>Paniceae</taxon>
        <taxon>Panicinae</taxon>
        <taxon>Panicum</taxon>
        <taxon>Panicum sect. Panicum</taxon>
    </lineage>
</organism>
<reference evidence="2" key="1">
    <citation type="submission" date="2018-04" db="EMBL/GenBank/DDBJ databases">
        <title>WGS assembly of Panicum hallii.</title>
        <authorList>
            <person name="Lovell J."/>
            <person name="Jenkins J."/>
            <person name="Lowry D."/>
            <person name="Mamidi S."/>
            <person name="Sreedasyam A."/>
            <person name="Weng X."/>
            <person name="Barry K."/>
            <person name="Bonette J."/>
            <person name="Campitelli B."/>
            <person name="Daum C."/>
            <person name="Gordon S."/>
            <person name="Gould B."/>
            <person name="Lipzen A."/>
            <person name="Macqueen A."/>
            <person name="Palacio-Mejia J."/>
            <person name="Plott C."/>
            <person name="Shakirov E."/>
            <person name="Shu S."/>
            <person name="Yoshinaga Y."/>
            <person name="Zane M."/>
            <person name="Rokhsar D."/>
            <person name="Grimwood J."/>
            <person name="Schmutz J."/>
            <person name="Juenger T."/>
        </authorList>
    </citation>
    <scope>NUCLEOTIDE SEQUENCE [LARGE SCALE GENOMIC DNA]</scope>
    <source>
        <strain evidence="2">FIL2</strain>
    </source>
</reference>
<proteinExistence type="predicted"/>
<name>A0A2T8HZQ2_9POAL</name>
<dbReference type="Proteomes" id="UP000243499">
    <property type="component" value="Chromosome 9"/>
</dbReference>
<dbReference type="EMBL" id="CM008054">
    <property type="protein sequence ID" value="PVH30898.1"/>
    <property type="molecule type" value="Genomic_DNA"/>
</dbReference>
<dbReference type="Gramene" id="PVH30898">
    <property type="protein sequence ID" value="PVH30898"/>
    <property type="gene ID" value="PAHAL_9G010500"/>
</dbReference>
<protein>
    <submittedName>
        <fullName evidence="2">Uncharacterized protein</fullName>
    </submittedName>
</protein>
<feature type="compositionally biased region" description="Basic residues" evidence="1">
    <location>
        <begin position="164"/>
        <end position="176"/>
    </location>
</feature>